<dbReference type="GO" id="GO:0005778">
    <property type="term" value="C:peroxisomal membrane"/>
    <property type="evidence" value="ECO:0007669"/>
    <property type="project" value="TreeGrafter"/>
</dbReference>
<dbReference type="Pfam" id="PF04117">
    <property type="entry name" value="Mpv17_PMP22"/>
    <property type="match status" value="1"/>
</dbReference>
<name>A0AAD5SB54_9FUNG</name>
<sequence length="201" mass="21665">MSPASVPEEAQLVSLPQLTIWDRYVLSLQQRPVFTKASTSGVLNGLQELIAQRVAGNKDPKGTEKVVKMAAYGFLVSGPLGHYLYAAMEKAFAGKTGPAVGIMKLLVSNLVIAPIQNAVYIAAMALIAGTNTAGAIRAVRSRLAGVMKMTWSVFPLIQAFAFRSLPQPLWLPFFNLVAFVFGTYINTRTKLLANARKPSAP</sequence>
<feature type="transmembrane region" description="Helical" evidence="6">
    <location>
        <begin position="169"/>
        <end position="187"/>
    </location>
</feature>
<dbReference type="AlphaFoldDB" id="A0AAD5SB54"/>
<gene>
    <name evidence="7" type="ORF">HK097_007838</name>
</gene>
<protein>
    <submittedName>
        <fullName evidence="7">Uncharacterized protein</fullName>
    </submittedName>
</protein>
<organism evidence="7 8">
    <name type="scientific">Rhizophlyctis rosea</name>
    <dbReference type="NCBI Taxonomy" id="64517"/>
    <lineage>
        <taxon>Eukaryota</taxon>
        <taxon>Fungi</taxon>
        <taxon>Fungi incertae sedis</taxon>
        <taxon>Chytridiomycota</taxon>
        <taxon>Chytridiomycota incertae sedis</taxon>
        <taxon>Chytridiomycetes</taxon>
        <taxon>Rhizophlyctidales</taxon>
        <taxon>Rhizophlyctidaceae</taxon>
        <taxon>Rhizophlyctis</taxon>
    </lineage>
</organism>
<keyword evidence="8" id="KW-1185">Reference proteome</keyword>
<comment type="subcellular location">
    <subcellularLocation>
        <location evidence="1">Membrane</location>
        <topology evidence="1">Multi-pass membrane protein</topology>
    </subcellularLocation>
</comment>
<evidence type="ECO:0000313" key="7">
    <source>
        <dbReference type="EMBL" id="KAJ3051191.1"/>
    </source>
</evidence>
<proteinExistence type="inferred from homology"/>
<accession>A0AAD5SB54</accession>
<dbReference type="EMBL" id="JADGJD010000424">
    <property type="protein sequence ID" value="KAJ3051191.1"/>
    <property type="molecule type" value="Genomic_DNA"/>
</dbReference>
<dbReference type="PANTHER" id="PTHR11266">
    <property type="entry name" value="PEROXISOMAL MEMBRANE PROTEIN 2, PXMP2 MPV17"/>
    <property type="match status" value="1"/>
</dbReference>
<evidence type="ECO:0000256" key="6">
    <source>
        <dbReference type="RuleBase" id="RU363053"/>
    </source>
</evidence>
<evidence type="ECO:0000313" key="8">
    <source>
        <dbReference type="Proteomes" id="UP001212841"/>
    </source>
</evidence>
<dbReference type="InterPro" id="IPR007248">
    <property type="entry name" value="Mpv17_PMP22"/>
</dbReference>
<evidence type="ECO:0000256" key="5">
    <source>
        <dbReference type="ARBA" id="ARBA00023136"/>
    </source>
</evidence>
<feature type="transmembrane region" description="Helical" evidence="6">
    <location>
        <begin position="105"/>
        <end position="131"/>
    </location>
</feature>
<evidence type="ECO:0000256" key="1">
    <source>
        <dbReference type="ARBA" id="ARBA00004141"/>
    </source>
</evidence>
<keyword evidence="5 6" id="KW-0472">Membrane</keyword>
<evidence type="ECO:0000256" key="3">
    <source>
        <dbReference type="ARBA" id="ARBA00022692"/>
    </source>
</evidence>
<dbReference type="PANTHER" id="PTHR11266:SF93">
    <property type="entry name" value="INTEGRAL MEMBRANE PROTEIN 25D9-6"/>
    <property type="match status" value="1"/>
</dbReference>
<comment type="caution">
    <text evidence="7">The sequence shown here is derived from an EMBL/GenBank/DDBJ whole genome shotgun (WGS) entry which is preliminary data.</text>
</comment>
<keyword evidence="3 6" id="KW-0812">Transmembrane</keyword>
<keyword evidence="4 6" id="KW-1133">Transmembrane helix</keyword>
<reference evidence="7" key="1">
    <citation type="submission" date="2020-05" db="EMBL/GenBank/DDBJ databases">
        <title>Phylogenomic resolution of chytrid fungi.</title>
        <authorList>
            <person name="Stajich J.E."/>
            <person name="Amses K."/>
            <person name="Simmons R."/>
            <person name="Seto K."/>
            <person name="Myers J."/>
            <person name="Bonds A."/>
            <person name="Quandt C.A."/>
            <person name="Barry K."/>
            <person name="Liu P."/>
            <person name="Grigoriev I."/>
            <person name="Longcore J.E."/>
            <person name="James T.Y."/>
        </authorList>
    </citation>
    <scope>NUCLEOTIDE SEQUENCE</scope>
    <source>
        <strain evidence="7">JEL0318</strain>
    </source>
</reference>
<comment type="similarity">
    <text evidence="2 6">Belongs to the peroxisomal membrane protein PXMP2/4 family.</text>
</comment>
<evidence type="ECO:0000256" key="4">
    <source>
        <dbReference type="ARBA" id="ARBA00022989"/>
    </source>
</evidence>
<feature type="transmembrane region" description="Helical" evidence="6">
    <location>
        <begin position="66"/>
        <end position="85"/>
    </location>
</feature>
<dbReference type="Proteomes" id="UP001212841">
    <property type="component" value="Unassembled WGS sequence"/>
</dbReference>
<evidence type="ECO:0000256" key="2">
    <source>
        <dbReference type="ARBA" id="ARBA00006824"/>
    </source>
</evidence>